<feature type="compositionally biased region" description="Low complexity" evidence="1">
    <location>
        <begin position="140"/>
        <end position="152"/>
    </location>
</feature>
<dbReference type="GO" id="GO:0006508">
    <property type="term" value="P:proteolysis"/>
    <property type="evidence" value="ECO:0007669"/>
    <property type="project" value="InterPro"/>
</dbReference>
<dbReference type="Pfam" id="PF00089">
    <property type="entry name" value="Trypsin"/>
    <property type="match status" value="1"/>
</dbReference>
<feature type="region of interest" description="Disordered" evidence="1">
    <location>
        <begin position="132"/>
        <end position="195"/>
    </location>
</feature>
<feature type="domain" description="Peptidase S1" evidence="2">
    <location>
        <begin position="24"/>
        <end position="72"/>
    </location>
</feature>
<proteinExistence type="predicted"/>
<evidence type="ECO:0000313" key="3">
    <source>
        <dbReference type="EMBL" id="SPD02689.1"/>
    </source>
</evidence>
<gene>
    <name evidence="3" type="ORF">FSB_LOCUS30571</name>
</gene>
<reference evidence="3" key="1">
    <citation type="submission" date="2018-02" db="EMBL/GenBank/DDBJ databases">
        <authorList>
            <person name="Cohen D.B."/>
            <person name="Kent A.D."/>
        </authorList>
    </citation>
    <scope>NUCLEOTIDE SEQUENCE</scope>
</reference>
<dbReference type="InterPro" id="IPR001254">
    <property type="entry name" value="Trypsin_dom"/>
</dbReference>
<dbReference type="InterPro" id="IPR043504">
    <property type="entry name" value="Peptidase_S1_PA_chymotrypsin"/>
</dbReference>
<name>A0A2N9GTF7_FAGSY</name>
<protein>
    <recommendedName>
        <fullName evidence="2">Peptidase S1 domain-containing protein</fullName>
    </recommendedName>
</protein>
<dbReference type="PANTHER" id="PTHR45980">
    <property type="match status" value="1"/>
</dbReference>
<dbReference type="GO" id="GO:0004252">
    <property type="term" value="F:serine-type endopeptidase activity"/>
    <property type="evidence" value="ECO:0007669"/>
    <property type="project" value="InterPro"/>
</dbReference>
<dbReference type="InterPro" id="IPR009003">
    <property type="entry name" value="Peptidase_S1_PA"/>
</dbReference>
<accession>A0A2N9GTF7</accession>
<dbReference type="EMBL" id="OIVN01002335">
    <property type="protein sequence ID" value="SPD02689.1"/>
    <property type="molecule type" value="Genomic_DNA"/>
</dbReference>
<dbReference type="PANTHER" id="PTHR45980:SF6">
    <property type="entry name" value="PROTEASE DO-LIKE 2, CHLOROPLASTIC"/>
    <property type="match status" value="1"/>
</dbReference>
<evidence type="ECO:0000256" key="1">
    <source>
        <dbReference type="SAM" id="MobiDB-lite"/>
    </source>
</evidence>
<dbReference type="AlphaFoldDB" id="A0A2N9GTF7"/>
<feature type="compositionally biased region" description="Low complexity" evidence="1">
    <location>
        <begin position="166"/>
        <end position="180"/>
    </location>
</feature>
<dbReference type="SUPFAM" id="SSF50494">
    <property type="entry name" value="Trypsin-like serine proteases"/>
    <property type="match status" value="1"/>
</dbReference>
<dbReference type="Gene3D" id="2.40.10.10">
    <property type="entry name" value="Trypsin-like serine proteases"/>
    <property type="match status" value="1"/>
</dbReference>
<evidence type="ECO:0000259" key="2">
    <source>
        <dbReference type="Pfam" id="PF00089"/>
    </source>
</evidence>
<sequence length="242" mass="25982">MTNKLYCHKQVTSYAHGSSDLLGIQIDAAINPGNSGGPAFNDQGECIGVAFQVYRSEEAENIGYVIPTTVVSHFLNDFERNGKYTGENLFLTCIYVRGTFGGVLVRRVEPTSDANSVLKEVGDVLDKTGGQVITMNGAHSSPTPISSKPTSTAPNSSACQSHGAHSSPTPISSKPTSTAPKPVPEETFADLGNNESSLIISTNDEFRWFSDMETTSSTVLESPIFAERRCLKISMKRPGREG</sequence>
<feature type="compositionally biased region" description="Polar residues" evidence="1">
    <location>
        <begin position="153"/>
        <end position="164"/>
    </location>
</feature>
<organism evidence="3">
    <name type="scientific">Fagus sylvatica</name>
    <name type="common">Beechnut</name>
    <dbReference type="NCBI Taxonomy" id="28930"/>
    <lineage>
        <taxon>Eukaryota</taxon>
        <taxon>Viridiplantae</taxon>
        <taxon>Streptophyta</taxon>
        <taxon>Embryophyta</taxon>
        <taxon>Tracheophyta</taxon>
        <taxon>Spermatophyta</taxon>
        <taxon>Magnoliopsida</taxon>
        <taxon>eudicotyledons</taxon>
        <taxon>Gunneridae</taxon>
        <taxon>Pentapetalae</taxon>
        <taxon>rosids</taxon>
        <taxon>fabids</taxon>
        <taxon>Fagales</taxon>
        <taxon>Fagaceae</taxon>
        <taxon>Fagus</taxon>
    </lineage>
</organism>